<dbReference type="Pfam" id="PF22803">
    <property type="entry name" value="GBD_Y3"/>
    <property type="match status" value="1"/>
</dbReference>
<keyword evidence="3" id="KW-1185">Reference proteome</keyword>
<protein>
    <recommendedName>
        <fullName evidence="1">Glycan binding protein Y3-like domain-containing protein</fullName>
    </recommendedName>
</protein>
<evidence type="ECO:0000313" key="3">
    <source>
        <dbReference type="Proteomes" id="UP000799423"/>
    </source>
</evidence>
<dbReference type="InterPro" id="IPR054443">
    <property type="entry name" value="Y3-like_dom"/>
</dbReference>
<evidence type="ECO:0000313" key="2">
    <source>
        <dbReference type="EMBL" id="KAF2844451.1"/>
    </source>
</evidence>
<name>A0A6A7AMM5_9PLEO</name>
<reference evidence="2" key="1">
    <citation type="submission" date="2020-01" db="EMBL/GenBank/DDBJ databases">
        <authorList>
            <consortium name="DOE Joint Genome Institute"/>
            <person name="Haridas S."/>
            <person name="Albert R."/>
            <person name="Binder M."/>
            <person name="Bloem J."/>
            <person name="Labutti K."/>
            <person name="Salamov A."/>
            <person name="Andreopoulos B."/>
            <person name="Baker S.E."/>
            <person name="Barry K."/>
            <person name="Bills G."/>
            <person name="Bluhm B.H."/>
            <person name="Cannon C."/>
            <person name="Castanera R."/>
            <person name="Culley D.E."/>
            <person name="Daum C."/>
            <person name="Ezra D."/>
            <person name="Gonzalez J.B."/>
            <person name="Henrissat B."/>
            <person name="Kuo A."/>
            <person name="Liang C."/>
            <person name="Lipzen A."/>
            <person name="Lutzoni F."/>
            <person name="Magnuson J."/>
            <person name="Mondo S."/>
            <person name="Nolan M."/>
            <person name="Ohm R."/>
            <person name="Pangilinan J."/>
            <person name="Park H.-J."/>
            <person name="Ramirez L."/>
            <person name="Alfaro M."/>
            <person name="Sun H."/>
            <person name="Tritt A."/>
            <person name="Yoshinaga Y."/>
            <person name="Zwiers L.-H."/>
            <person name="Turgeon B.G."/>
            <person name="Goodwin S.B."/>
            <person name="Spatafora J.W."/>
            <person name="Crous P.W."/>
            <person name="Grigoriev I.V."/>
        </authorList>
    </citation>
    <scope>NUCLEOTIDE SEQUENCE</scope>
    <source>
        <strain evidence="2">IPT5</strain>
    </source>
</reference>
<evidence type="ECO:0000259" key="1">
    <source>
        <dbReference type="Pfam" id="PF22803"/>
    </source>
</evidence>
<proteinExistence type="predicted"/>
<sequence length="136" mass="15145">MGPRCFYTLEPTDRHSMRLHSLTVLASTMAAVQAKCYSTSTGIYGQSMEGADAAVEQLCDQDLAGYYTEGETKYRCIQLPKNKVEFWVGWDGPGGLTLKVDDCKMRLRNEITGCTLGGESLVDDWSFRVDPNWGQC</sequence>
<gene>
    <name evidence="2" type="ORF">T440DRAFT_473367</name>
</gene>
<dbReference type="Proteomes" id="UP000799423">
    <property type="component" value="Unassembled WGS sequence"/>
</dbReference>
<dbReference type="OrthoDB" id="3770800at2759"/>
<accession>A0A6A7AMM5</accession>
<organism evidence="2 3">
    <name type="scientific">Plenodomus tracheiphilus IPT5</name>
    <dbReference type="NCBI Taxonomy" id="1408161"/>
    <lineage>
        <taxon>Eukaryota</taxon>
        <taxon>Fungi</taxon>
        <taxon>Dikarya</taxon>
        <taxon>Ascomycota</taxon>
        <taxon>Pezizomycotina</taxon>
        <taxon>Dothideomycetes</taxon>
        <taxon>Pleosporomycetidae</taxon>
        <taxon>Pleosporales</taxon>
        <taxon>Pleosporineae</taxon>
        <taxon>Leptosphaeriaceae</taxon>
        <taxon>Plenodomus</taxon>
    </lineage>
</organism>
<dbReference type="AlphaFoldDB" id="A0A6A7AMM5"/>
<dbReference type="EMBL" id="MU006378">
    <property type="protein sequence ID" value="KAF2844451.1"/>
    <property type="molecule type" value="Genomic_DNA"/>
</dbReference>
<feature type="domain" description="Glycan binding protein Y3-like" evidence="1">
    <location>
        <begin position="54"/>
        <end position="136"/>
    </location>
</feature>